<accession>A0A0K2UZA9</accession>
<dbReference type="InterPro" id="IPR000618">
    <property type="entry name" value="Insect_cuticle"/>
</dbReference>
<feature type="chain" id="PRO_5005489170" evidence="4">
    <location>
        <begin position="26"/>
        <end position="197"/>
    </location>
</feature>
<protein>
    <submittedName>
        <fullName evidence="5">Uncharacterized protein</fullName>
    </submittedName>
</protein>
<dbReference type="EMBL" id="HACA01026237">
    <property type="protein sequence ID" value="CDW43598.1"/>
    <property type="molecule type" value="Transcribed_RNA"/>
</dbReference>
<evidence type="ECO:0000256" key="2">
    <source>
        <dbReference type="PROSITE-ProRule" id="PRU00497"/>
    </source>
</evidence>
<proteinExistence type="predicted"/>
<dbReference type="AlphaFoldDB" id="A0A0K2UZA9"/>
<dbReference type="Pfam" id="PF00379">
    <property type="entry name" value="Chitin_bind_4"/>
    <property type="match status" value="1"/>
</dbReference>
<feature type="region of interest" description="Disordered" evidence="3">
    <location>
        <begin position="31"/>
        <end position="51"/>
    </location>
</feature>
<evidence type="ECO:0000256" key="1">
    <source>
        <dbReference type="ARBA" id="ARBA00022460"/>
    </source>
</evidence>
<sequence>MKISIYFIYLQVFITISTLLAVVSADQSSHQTIQHGHSAPSHTSLHKPHGSHRHAVHVPVHQSPPYHSSPILHKPAPYHSAPIVHQPSSYNPAPAHKSPYHAESYDTPAVYQYGYAVADDYAGTNFAQNENRDGYSTAGEYRVGLPDGRTQIVNYNVADAYSGYVADVKYEGQAHYDTYKPVHKHASYHPTPAPYHS</sequence>
<evidence type="ECO:0000313" key="5">
    <source>
        <dbReference type="EMBL" id="CDW43598.1"/>
    </source>
</evidence>
<evidence type="ECO:0000256" key="4">
    <source>
        <dbReference type="SAM" id="SignalP"/>
    </source>
</evidence>
<dbReference type="PANTHER" id="PTHR12236">
    <property type="entry name" value="STRUCTURAL CONTITUENT OF CUTICLE"/>
    <property type="match status" value="1"/>
</dbReference>
<keyword evidence="4" id="KW-0732">Signal</keyword>
<dbReference type="InterPro" id="IPR051217">
    <property type="entry name" value="Insect_Cuticle_Struc_Prot"/>
</dbReference>
<dbReference type="PANTHER" id="PTHR12236:SF79">
    <property type="entry name" value="CUTICULAR PROTEIN 50CB-RELATED"/>
    <property type="match status" value="1"/>
</dbReference>
<reference evidence="5" key="1">
    <citation type="submission" date="2014-05" db="EMBL/GenBank/DDBJ databases">
        <authorList>
            <person name="Chronopoulou M."/>
        </authorList>
    </citation>
    <scope>NUCLEOTIDE SEQUENCE</scope>
    <source>
        <tissue evidence="5">Whole organism</tissue>
    </source>
</reference>
<name>A0A0K2UZA9_LEPSM</name>
<evidence type="ECO:0000256" key="3">
    <source>
        <dbReference type="SAM" id="MobiDB-lite"/>
    </source>
</evidence>
<feature type="compositionally biased region" description="Polar residues" evidence="3">
    <location>
        <begin position="31"/>
        <end position="43"/>
    </location>
</feature>
<dbReference type="GO" id="GO:0005615">
    <property type="term" value="C:extracellular space"/>
    <property type="evidence" value="ECO:0007669"/>
    <property type="project" value="TreeGrafter"/>
</dbReference>
<organism evidence="5">
    <name type="scientific">Lepeophtheirus salmonis</name>
    <name type="common">Salmon louse</name>
    <name type="synonym">Caligus salmonis</name>
    <dbReference type="NCBI Taxonomy" id="72036"/>
    <lineage>
        <taxon>Eukaryota</taxon>
        <taxon>Metazoa</taxon>
        <taxon>Ecdysozoa</taxon>
        <taxon>Arthropoda</taxon>
        <taxon>Crustacea</taxon>
        <taxon>Multicrustacea</taxon>
        <taxon>Hexanauplia</taxon>
        <taxon>Copepoda</taxon>
        <taxon>Siphonostomatoida</taxon>
        <taxon>Caligidae</taxon>
        <taxon>Lepeophtheirus</taxon>
    </lineage>
</organism>
<dbReference type="GO" id="GO:0042302">
    <property type="term" value="F:structural constituent of cuticle"/>
    <property type="evidence" value="ECO:0007669"/>
    <property type="project" value="UniProtKB-UniRule"/>
</dbReference>
<feature type="signal peptide" evidence="4">
    <location>
        <begin position="1"/>
        <end position="25"/>
    </location>
</feature>
<dbReference type="GO" id="GO:0031012">
    <property type="term" value="C:extracellular matrix"/>
    <property type="evidence" value="ECO:0007669"/>
    <property type="project" value="TreeGrafter"/>
</dbReference>
<keyword evidence="1 2" id="KW-0193">Cuticle</keyword>
<dbReference type="PROSITE" id="PS51155">
    <property type="entry name" value="CHIT_BIND_RR_2"/>
    <property type="match status" value="1"/>
</dbReference>
<dbReference type="OrthoDB" id="6365837at2759"/>